<dbReference type="RefSeq" id="WP_133796358.1">
    <property type="nucleotide sequence ID" value="NZ_SOCA01000007.1"/>
</dbReference>
<dbReference type="OrthoDB" id="191053at2"/>
<reference evidence="1 2" key="1">
    <citation type="submission" date="2019-03" db="EMBL/GenBank/DDBJ databases">
        <title>Genomic Encyclopedia of Archaeal and Bacterial Type Strains, Phase II (KMG-II): from individual species to whole genera.</title>
        <authorList>
            <person name="Goeker M."/>
        </authorList>
    </citation>
    <scope>NUCLEOTIDE SEQUENCE [LARGE SCALE GENOMIC DNA]</scope>
    <source>
        <strain evidence="1 2">ATCC 25309</strain>
    </source>
</reference>
<comment type="caution">
    <text evidence="1">The sequence shown here is derived from an EMBL/GenBank/DDBJ whole genome shotgun (WGS) entry which is preliminary data.</text>
</comment>
<protein>
    <submittedName>
        <fullName evidence="1">Uncharacterized protein</fullName>
    </submittedName>
</protein>
<sequence length="219" mass="24838">MPDAPPLPYPYLEEVLPGFHRGRAVVKEAGDAMGLLGFIGVKQEFYRFANRLRLAACFGGLHLKGFTDDTATGYDALTQVFFTWSAFERYADLANARPPFRELFAHHPRQRVHELATLCRAQDPEHKLVGFLITQALLPVHEMYLARYRDGHDFSVLTLAACIRHIFAHGHLTANPYRLPSANLVVICCALNDFLLDFIRSDFLRRVQWAEAVQKTKPG</sequence>
<dbReference type="Proteomes" id="UP000295662">
    <property type="component" value="Unassembled WGS sequence"/>
</dbReference>
<dbReference type="AlphaFoldDB" id="A0A4R7RNY5"/>
<evidence type="ECO:0000313" key="1">
    <source>
        <dbReference type="EMBL" id="TDU67132.1"/>
    </source>
</evidence>
<gene>
    <name evidence="1" type="ORF">EI77_03333</name>
</gene>
<proteinExistence type="predicted"/>
<name>A0A4R7RNY5_9BACT</name>
<organism evidence="1 2">
    <name type="scientific">Prosthecobacter fusiformis</name>
    <dbReference type="NCBI Taxonomy" id="48464"/>
    <lineage>
        <taxon>Bacteria</taxon>
        <taxon>Pseudomonadati</taxon>
        <taxon>Verrucomicrobiota</taxon>
        <taxon>Verrucomicrobiia</taxon>
        <taxon>Verrucomicrobiales</taxon>
        <taxon>Verrucomicrobiaceae</taxon>
        <taxon>Prosthecobacter</taxon>
    </lineage>
</organism>
<keyword evidence="2" id="KW-1185">Reference proteome</keyword>
<accession>A0A4R7RNY5</accession>
<dbReference type="EMBL" id="SOCA01000007">
    <property type="protein sequence ID" value="TDU67132.1"/>
    <property type="molecule type" value="Genomic_DNA"/>
</dbReference>
<evidence type="ECO:0000313" key="2">
    <source>
        <dbReference type="Proteomes" id="UP000295662"/>
    </source>
</evidence>